<dbReference type="InterPro" id="IPR000719">
    <property type="entry name" value="Prot_kinase_dom"/>
</dbReference>
<evidence type="ECO:0000256" key="7">
    <source>
        <dbReference type="ARBA" id="ARBA00022777"/>
    </source>
</evidence>
<dbReference type="InterPro" id="IPR050449">
    <property type="entry name" value="Ephrin_rcpt_TKs"/>
</dbReference>
<dbReference type="AlphaFoldDB" id="A0A060XLY5"/>
<dbReference type="Gene3D" id="2.60.40.10">
    <property type="entry name" value="Immunoglobulins"/>
    <property type="match status" value="2"/>
</dbReference>
<evidence type="ECO:0000256" key="10">
    <source>
        <dbReference type="ARBA" id="ARBA00023136"/>
    </source>
</evidence>
<keyword evidence="11" id="KW-0675">Receptor</keyword>
<evidence type="ECO:0000256" key="3">
    <source>
        <dbReference type="ARBA" id="ARBA00022679"/>
    </source>
</evidence>
<proteinExistence type="predicted"/>
<evidence type="ECO:0000256" key="9">
    <source>
        <dbReference type="ARBA" id="ARBA00022989"/>
    </source>
</evidence>
<dbReference type="InterPro" id="IPR003961">
    <property type="entry name" value="FN3_dom"/>
</dbReference>
<reference evidence="15" key="1">
    <citation type="journal article" date="2014" name="Nat. Commun.">
        <title>The rainbow trout genome provides novel insights into evolution after whole-genome duplication in vertebrates.</title>
        <authorList>
            <person name="Berthelot C."/>
            <person name="Brunet F."/>
            <person name="Chalopin D."/>
            <person name="Juanchich A."/>
            <person name="Bernard M."/>
            <person name="Noel B."/>
            <person name="Bento P."/>
            <person name="Da Silva C."/>
            <person name="Labadie K."/>
            <person name="Alberti A."/>
            <person name="Aury J.M."/>
            <person name="Louis A."/>
            <person name="Dehais P."/>
            <person name="Bardou P."/>
            <person name="Montfort J."/>
            <person name="Klopp C."/>
            <person name="Cabau C."/>
            <person name="Gaspin C."/>
            <person name="Thorgaard G.H."/>
            <person name="Boussaha M."/>
            <person name="Quillet E."/>
            <person name="Guyomard R."/>
            <person name="Galiana D."/>
            <person name="Bobe J."/>
            <person name="Volff J.N."/>
            <person name="Genet C."/>
            <person name="Wincker P."/>
            <person name="Jaillon O."/>
            <person name="Roest Crollius H."/>
            <person name="Guiguen Y."/>
        </authorList>
    </citation>
    <scope>NUCLEOTIDE SEQUENCE [LARGE SCALE GENOMIC DNA]</scope>
</reference>
<evidence type="ECO:0000256" key="6">
    <source>
        <dbReference type="ARBA" id="ARBA00022741"/>
    </source>
</evidence>
<keyword evidence="3" id="KW-0808">Transferase</keyword>
<evidence type="ECO:0000313" key="15">
    <source>
        <dbReference type="EMBL" id="CDQ77905.1"/>
    </source>
</evidence>
<evidence type="ECO:0000256" key="2">
    <source>
        <dbReference type="ARBA" id="ARBA00011902"/>
    </source>
</evidence>
<gene>
    <name evidence="15" type="ORF">GSONMT00012221001</name>
</gene>
<dbReference type="Pfam" id="PF00041">
    <property type="entry name" value="fn3"/>
    <property type="match status" value="1"/>
</dbReference>
<dbReference type="FunFam" id="3.30.200.20:FF:000143">
    <property type="entry name" value="Ephrin type-B receptor 6"/>
    <property type="match status" value="1"/>
</dbReference>
<dbReference type="GO" id="GO:0005524">
    <property type="term" value="F:ATP binding"/>
    <property type="evidence" value="ECO:0007669"/>
    <property type="project" value="UniProtKB-KW"/>
</dbReference>
<dbReference type="InterPro" id="IPR027936">
    <property type="entry name" value="Eph_TM"/>
</dbReference>
<evidence type="ECO:0000256" key="1">
    <source>
        <dbReference type="ARBA" id="ARBA00004479"/>
    </source>
</evidence>
<dbReference type="InterPro" id="IPR008266">
    <property type="entry name" value="Tyr_kinase_AS"/>
</dbReference>
<dbReference type="InterPro" id="IPR013783">
    <property type="entry name" value="Ig-like_fold"/>
</dbReference>
<dbReference type="InterPro" id="IPR001245">
    <property type="entry name" value="Ser-Thr/Tyr_kinase_cat_dom"/>
</dbReference>
<dbReference type="EMBL" id="FR905269">
    <property type="protein sequence ID" value="CDQ77905.1"/>
    <property type="molecule type" value="Genomic_DNA"/>
</dbReference>
<organism evidence="15 16">
    <name type="scientific">Oncorhynchus mykiss</name>
    <name type="common">Rainbow trout</name>
    <name type="synonym">Salmo gairdneri</name>
    <dbReference type="NCBI Taxonomy" id="8022"/>
    <lineage>
        <taxon>Eukaryota</taxon>
        <taxon>Metazoa</taxon>
        <taxon>Chordata</taxon>
        <taxon>Craniata</taxon>
        <taxon>Vertebrata</taxon>
        <taxon>Euteleostomi</taxon>
        <taxon>Actinopterygii</taxon>
        <taxon>Neopterygii</taxon>
        <taxon>Teleostei</taxon>
        <taxon>Protacanthopterygii</taxon>
        <taxon>Salmoniformes</taxon>
        <taxon>Salmonidae</taxon>
        <taxon>Salmoninae</taxon>
        <taxon>Oncorhynchus</taxon>
    </lineage>
</organism>
<keyword evidence="8" id="KW-0067">ATP-binding</keyword>
<dbReference type="FunFam" id="2.60.40.10:FF:000508">
    <property type="entry name" value="ephrin type-B receptor 6"/>
    <property type="match status" value="1"/>
</dbReference>
<keyword evidence="5" id="KW-0732">Signal</keyword>
<dbReference type="Pfam" id="PF07714">
    <property type="entry name" value="PK_Tyr_Ser-Thr"/>
    <property type="match status" value="1"/>
</dbReference>
<dbReference type="Gene3D" id="1.10.510.10">
    <property type="entry name" value="Transferase(Phosphotransferase) domain 1"/>
    <property type="match status" value="1"/>
</dbReference>
<evidence type="ECO:0000256" key="11">
    <source>
        <dbReference type="ARBA" id="ARBA00023170"/>
    </source>
</evidence>
<dbReference type="STRING" id="8022.A0A060XLY5"/>
<dbReference type="PANTHER" id="PTHR46877">
    <property type="entry name" value="EPH RECEPTOR A5"/>
    <property type="match status" value="1"/>
</dbReference>
<evidence type="ECO:0000256" key="5">
    <source>
        <dbReference type="ARBA" id="ARBA00022729"/>
    </source>
</evidence>
<evidence type="ECO:0000256" key="8">
    <source>
        <dbReference type="ARBA" id="ARBA00022840"/>
    </source>
</evidence>
<dbReference type="GO" id="GO:0005005">
    <property type="term" value="F:transmembrane-ephrin receptor activity"/>
    <property type="evidence" value="ECO:0007669"/>
    <property type="project" value="TreeGrafter"/>
</dbReference>
<dbReference type="PROSITE" id="PS50853">
    <property type="entry name" value="FN3"/>
    <property type="match status" value="1"/>
</dbReference>
<reference evidence="15" key="2">
    <citation type="submission" date="2014-03" db="EMBL/GenBank/DDBJ databases">
        <authorList>
            <person name="Genoscope - CEA"/>
        </authorList>
    </citation>
    <scope>NUCLEOTIDE SEQUENCE</scope>
</reference>
<name>A0A060XLY5_ONCMY</name>
<feature type="domain" description="Protein kinase" evidence="13">
    <location>
        <begin position="276"/>
        <end position="451"/>
    </location>
</feature>
<dbReference type="GO" id="GO:0007411">
    <property type="term" value="P:axon guidance"/>
    <property type="evidence" value="ECO:0007669"/>
    <property type="project" value="TreeGrafter"/>
</dbReference>
<dbReference type="InterPro" id="IPR020635">
    <property type="entry name" value="Tyr_kinase_cat_dom"/>
</dbReference>
<keyword evidence="7" id="KW-0418">Kinase</keyword>
<dbReference type="EC" id="2.7.10.1" evidence="2"/>
<dbReference type="GO" id="GO:0005886">
    <property type="term" value="C:plasma membrane"/>
    <property type="evidence" value="ECO:0007669"/>
    <property type="project" value="TreeGrafter"/>
</dbReference>
<dbReference type="SMART" id="SM00219">
    <property type="entry name" value="TyrKc"/>
    <property type="match status" value="1"/>
</dbReference>
<keyword evidence="10" id="KW-0472">Membrane</keyword>
<evidence type="ECO:0000256" key="4">
    <source>
        <dbReference type="ARBA" id="ARBA00022692"/>
    </source>
</evidence>
<dbReference type="SMART" id="SM00060">
    <property type="entry name" value="FN3"/>
    <property type="match status" value="1"/>
</dbReference>
<dbReference type="InterPro" id="IPR036116">
    <property type="entry name" value="FN3_sf"/>
</dbReference>
<dbReference type="InterPro" id="IPR011009">
    <property type="entry name" value="Kinase-like_dom_sf"/>
</dbReference>
<dbReference type="Gene3D" id="3.30.200.20">
    <property type="entry name" value="Phosphorylase Kinase, domain 1"/>
    <property type="match status" value="1"/>
</dbReference>
<dbReference type="PRINTS" id="PR00014">
    <property type="entry name" value="FNTYPEIII"/>
</dbReference>
<feature type="domain" description="Fibronectin type-III" evidence="14">
    <location>
        <begin position="90"/>
        <end position="185"/>
    </location>
</feature>
<dbReference type="GO" id="GO:0030425">
    <property type="term" value="C:dendrite"/>
    <property type="evidence" value="ECO:0007669"/>
    <property type="project" value="TreeGrafter"/>
</dbReference>
<evidence type="ECO:0000313" key="16">
    <source>
        <dbReference type="Proteomes" id="UP000193380"/>
    </source>
</evidence>
<protein>
    <recommendedName>
        <fullName evidence="2">receptor protein-tyrosine kinase</fullName>
        <ecNumber evidence="2">2.7.10.1</ecNumber>
    </recommendedName>
</protein>
<keyword evidence="6" id="KW-0547">Nucleotide-binding</keyword>
<dbReference type="SUPFAM" id="SSF49265">
    <property type="entry name" value="Fibronectin type III"/>
    <property type="match status" value="1"/>
</dbReference>
<keyword evidence="12" id="KW-0325">Glycoprotein</keyword>
<keyword evidence="4" id="KW-0812">Transmembrane</keyword>
<accession>A0A060XLY5</accession>
<dbReference type="SUPFAM" id="SSF56112">
    <property type="entry name" value="Protein kinase-like (PK-like)"/>
    <property type="match status" value="1"/>
</dbReference>
<dbReference type="PROSITE" id="PS50011">
    <property type="entry name" value="PROTEIN_KINASE_DOM"/>
    <property type="match status" value="1"/>
</dbReference>
<evidence type="ECO:0000259" key="13">
    <source>
        <dbReference type="PROSITE" id="PS50011"/>
    </source>
</evidence>
<evidence type="ECO:0000256" key="12">
    <source>
        <dbReference type="ARBA" id="ARBA00023180"/>
    </source>
</evidence>
<dbReference type="Proteomes" id="UP000193380">
    <property type="component" value="Unassembled WGS sequence"/>
</dbReference>
<dbReference type="Pfam" id="PF14575">
    <property type="entry name" value="EphA2_TM"/>
    <property type="match status" value="1"/>
</dbReference>
<keyword evidence="9" id="KW-1133">Transmembrane helix</keyword>
<dbReference type="CDD" id="cd00063">
    <property type="entry name" value="FN3"/>
    <property type="match status" value="1"/>
</dbReference>
<comment type="subcellular location">
    <subcellularLocation>
        <location evidence="1">Membrane</location>
        <topology evidence="1">Single-pass type I membrane protein</topology>
    </subcellularLocation>
</comment>
<dbReference type="PROSITE" id="PS00109">
    <property type="entry name" value="PROTEIN_KINASE_TYR"/>
    <property type="match status" value="1"/>
</dbReference>
<evidence type="ECO:0000259" key="14">
    <source>
        <dbReference type="PROSITE" id="PS50853"/>
    </source>
</evidence>
<sequence length="451" mass="50210">MGGRSEVWYGVVCRICPSATFTAPGACSWCGEAVTFTPSQTGIKQTKVTLNNLLTRVTYLIQVQAVNDVSALSPFPPQFISINFTTSQSVPSLVPSLHQLSRAPDSITLSWPQPDRPNGDILEYQLRYYDKGSDEDSAVSVFSETNTVTINSLAPGSIYAFQIRARNERGYGPYSHTVYFTTLALEERKMRRGRNKLYFYLMRVPLSLWAQCSAIMQHVTQHGLTQTCPSLGPNTPSLLCVFPLSGGVKYYVDPSTYEDPSEAVKEFAREIDPSHLKIEEVIGAAQFGEVSRGRYRPLGRREVLVAVKTLRWGVTDREKAVFMTEAGVLGQFDHPNVLKLEGVVTHSPPERIITEFMENGPLDAFLRENEDQFSVLQLVGMVRGVGAGMRYLSERNFVHRDLAARNVLVNSNLVCKVSDFGLSRLMRGLDHNMPTYTASLVHAAGKFQFSC</sequence>
<dbReference type="PRINTS" id="PR00109">
    <property type="entry name" value="TYRKINASE"/>
</dbReference>
<dbReference type="PANTHER" id="PTHR46877:SF15">
    <property type="entry name" value="EPHRIN TYPE-B RECEPTOR 6"/>
    <property type="match status" value="1"/>
</dbReference>
<dbReference type="PaxDb" id="8022-A0A060XLY5"/>